<comment type="similarity">
    <text evidence="1">Belongs to the universal ribosomal protein uL30 family.</text>
</comment>
<organism evidence="7 8">
    <name type="scientific">Porites lobata</name>
    <dbReference type="NCBI Taxonomy" id="104759"/>
    <lineage>
        <taxon>Eukaryota</taxon>
        <taxon>Metazoa</taxon>
        <taxon>Cnidaria</taxon>
        <taxon>Anthozoa</taxon>
        <taxon>Hexacorallia</taxon>
        <taxon>Scleractinia</taxon>
        <taxon>Fungiina</taxon>
        <taxon>Poritidae</taxon>
        <taxon>Porites</taxon>
    </lineage>
</organism>
<evidence type="ECO:0000256" key="3">
    <source>
        <dbReference type="ARBA" id="ARBA00023274"/>
    </source>
</evidence>
<dbReference type="Pfam" id="PF00327">
    <property type="entry name" value="Ribosomal_L30"/>
    <property type="match status" value="1"/>
</dbReference>
<evidence type="ECO:0000313" key="8">
    <source>
        <dbReference type="Proteomes" id="UP001159405"/>
    </source>
</evidence>
<dbReference type="NCBIfam" id="TIGR01308">
    <property type="entry name" value="rpmD_bact"/>
    <property type="match status" value="1"/>
</dbReference>
<dbReference type="InterPro" id="IPR036919">
    <property type="entry name" value="Ribo_uL30_ferredoxin-like_sf"/>
</dbReference>
<proteinExistence type="inferred from homology"/>
<dbReference type="CDD" id="cd01658">
    <property type="entry name" value="Ribosomal_L30"/>
    <property type="match status" value="1"/>
</dbReference>
<evidence type="ECO:0000256" key="1">
    <source>
        <dbReference type="ARBA" id="ARBA00007594"/>
    </source>
</evidence>
<dbReference type="PANTHER" id="PTHR15892">
    <property type="entry name" value="MITOCHONDRIAL RIBOSOMAL PROTEIN L30"/>
    <property type="match status" value="1"/>
</dbReference>
<keyword evidence="2" id="KW-0689">Ribosomal protein</keyword>
<gene>
    <name evidence="7" type="ORF">PLOB_00020573</name>
</gene>
<keyword evidence="8" id="KW-1185">Reference proteome</keyword>
<evidence type="ECO:0000313" key="7">
    <source>
        <dbReference type="EMBL" id="CAH3111709.1"/>
    </source>
</evidence>
<evidence type="ECO:0000259" key="6">
    <source>
        <dbReference type="Pfam" id="PF00327"/>
    </source>
</evidence>
<dbReference type="PANTHER" id="PTHR15892:SF2">
    <property type="entry name" value="LARGE RIBOSOMAL SUBUNIT PROTEIN UL30M"/>
    <property type="match status" value="1"/>
</dbReference>
<evidence type="ECO:0000256" key="4">
    <source>
        <dbReference type="ARBA" id="ARBA00035281"/>
    </source>
</evidence>
<dbReference type="SUPFAM" id="SSF55129">
    <property type="entry name" value="Ribosomal protein L30p/L7e"/>
    <property type="match status" value="1"/>
</dbReference>
<reference evidence="7 8" key="1">
    <citation type="submission" date="2022-05" db="EMBL/GenBank/DDBJ databases">
        <authorList>
            <consortium name="Genoscope - CEA"/>
            <person name="William W."/>
        </authorList>
    </citation>
    <scope>NUCLEOTIDE SEQUENCE [LARGE SCALE GENOMIC DNA]</scope>
</reference>
<dbReference type="Gene3D" id="3.30.1390.20">
    <property type="entry name" value="Ribosomal protein L30, ferredoxin-like fold domain"/>
    <property type="match status" value="1"/>
</dbReference>
<protein>
    <recommendedName>
        <fullName evidence="4">Large ribosomal subunit protein uL30m</fullName>
    </recommendedName>
    <alternativeName>
        <fullName evidence="5">39S ribosomal protein L30, mitochondrial</fullName>
    </alternativeName>
</protein>
<sequence length="126" mass="14855">MASRARTLVHKLHAVSLIKSAIGQPWWEKRTVKFLGLNKLHKTVILKNTDTINGQLQAIKHLIDVKPVEIVEEDTDKTSGEDGVFLRENGQFHLSTFQDYMKNNPRMEKVLQRRRKQVVWERKRRR</sequence>
<evidence type="ECO:0000256" key="5">
    <source>
        <dbReference type="ARBA" id="ARBA00035356"/>
    </source>
</evidence>
<dbReference type="InterPro" id="IPR016082">
    <property type="entry name" value="Ribosomal_uL30_ferredoxin-like"/>
</dbReference>
<comment type="caution">
    <text evidence="7">The sequence shown here is derived from an EMBL/GenBank/DDBJ whole genome shotgun (WGS) entry which is preliminary data.</text>
</comment>
<dbReference type="InterPro" id="IPR005996">
    <property type="entry name" value="Ribosomal_uL30_bac-type"/>
</dbReference>
<accession>A0ABN8NJD6</accession>
<feature type="domain" description="Large ribosomal subunit protein uL30-like ferredoxin-like fold" evidence="6">
    <location>
        <begin position="14"/>
        <end position="63"/>
    </location>
</feature>
<keyword evidence="3" id="KW-0687">Ribonucleoprotein</keyword>
<name>A0ABN8NJD6_9CNID</name>
<evidence type="ECO:0000256" key="2">
    <source>
        <dbReference type="ARBA" id="ARBA00022980"/>
    </source>
</evidence>
<dbReference type="EMBL" id="CALNXK010000024">
    <property type="protein sequence ID" value="CAH3111709.1"/>
    <property type="molecule type" value="Genomic_DNA"/>
</dbReference>
<dbReference type="Proteomes" id="UP001159405">
    <property type="component" value="Unassembled WGS sequence"/>
</dbReference>